<organism evidence="1">
    <name type="scientific">Rhizophora mucronata</name>
    <name type="common">Asiatic mangrove</name>
    <dbReference type="NCBI Taxonomy" id="61149"/>
    <lineage>
        <taxon>Eukaryota</taxon>
        <taxon>Viridiplantae</taxon>
        <taxon>Streptophyta</taxon>
        <taxon>Embryophyta</taxon>
        <taxon>Tracheophyta</taxon>
        <taxon>Spermatophyta</taxon>
        <taxon>Magnoliopsida</taxon>
        <taxon>eudicotyledons</taxon>
        <taxon>Gunneridae</taxon>
        <taxon>Pentapetalae</taxon>
        <taxon>rosids</taxon>
        <taxon>fabids</taxon>
        <taxon>Malpighiales</taxon>
        <taxon>Rhizophoraceae</taxon>
        <taxon>Rhizophora</taxon>
    </lineage>
</organism>
<reference evidence="1" key="1">
    <citation type="submission" date="2018-02" db="EMBL/GenBank/DDBJ databases">
        <title>Rhizophora mucronata_Transcriptome.</title>
        <authorList>
            <person name="Meera S.P."/>
            <person name="Sreeshan A."/>
            <person name="Augustine A."/>
        </authorList>
    </citation>
    <scope>NUCLEOTIDE SEQUENCE</scope>
    <source>
        <tissue evidence="1">Leaf</tissue>
    </source>
</reference>
<accession>A0A2P2NTB9</accession>
<dbReference type="AlphaFoldDB" id="A0A2P2NTB9"/>
<proteinExistence type="predicted"/>
<protein>
    <submittedName>
        <fullName evidence="1">Uncharacterized protein</fullName>
    </submittedName>
</protein>
<evidence type="ECO:0000313" key="1">
    <source>
        <dbReference type="EMBL" id="MBX45695.1"/>
    </source>
</evidence>
<dbReference type="EMBL" id="GGEC01065211">
    <property type="protein sequence ID" value="MBX45695.1"/>
    <property type="molecule type" value="Transcribed_RNA"/>
</dbReference>
<name>A0A2P2NTB9_RHIMU</name>
<sequence>MSISFMVLFQLFAEGIWVKHFCLLCYCSLNILLCADEPFAISCSIFIF</sequence>